<dbReference type="Pfam" id="PF02518">
    <property type="entry name" value="HATPase_c"/>
    <property type="match status" value="1"/>
</dbReference>
<dbReference type="PANTHER" id="PTHR34220">
    <property type="entry name" value="SENSOR HISTIDINE KINASE YPDA"/>
    <property type="match status" value="1"/>
</dbReference>
<dbReference type="InterPro" id="IPR036890">
    <property type="entry name" value="HATPase_C_sf"/>
</dbReference>
<dbReference type="GO" id="GO:0000155">
    <property type="term" value="F:phosphorelay sensor kinase activity"/>
    <property type="evidence" value="ECO:0007669"/>
    <property type="project" value="InterPro"/>
</dbReference>
<evidence type="ECO:0000256" key="4">
    <source>
        <dbReference type="ARBA" id="ARBA00022475"/>
    </source>
</evidence>
<dbReference type="SUPFAM" id="SSF55874">
    <property type="entry name" value="ATPase domain of HSP90 chaperone/DNA topoisomerase II/histidine kinase"/>
    <property type="match status" value="1"/>
</dbReference>
<dbReference type="Proteomes" id="UP000245202">
    <property type="component" value="Unassembled WGS sequence"/>
</dbReference>
<dbReference type="PANTHER" id="PTHR34220:SF7">
    <property type="entry name" value="SENSOR HISTIDINE KINASE YPDA"/>
    <property type="match status" value="1"/>
</dbReference>
<evidence type="ECO:0000259" key="13">
    <source>
        <dbReference type="PROSITE" id="PS50109"/>
    </source>
</evidence>
<dbReference type="SMART" id="SM00304">
    <property type="entry name" value="HAMP"/>
    <property type="match status" value="1"/>
</dbReference>
<evidence type="ECO:0000256" key="11">
    <source>
        <dbReference type="ARBA" id="ARBA00023136"/>
    </source>
</evidence>
<feature type="transmembrane region" description="Helical" evidence="12">
    <location>
        <begin position="288"/>
        <end position="313"/>
    </location>
</feature>
<keyword evidence="11 12" id="KW-0472">Membrane</keyword>
<protein>
    <recommendedName>
        <fullName evidence="3">histidine kinase</fullName>
        <ecNumber evidence="3">2.7.13.3</ecNumber>
    </recommendedName>
</protein>
<keyword evidence="16" id="KW-1185">Reference proteome</keyword>
<dbReference type="CDD" id="cd06225">
    <property type="entry name" value="HAMP"/>
    <property type="match status" value="1"/>
</dbReference>
<dbReference type="Pfam" id="PF06580">
    <property type="entry name" value="His_kinase"/>
    <property type="match status" value="1"/>
</dbReference>
<dbReference type="InterPro" id="IPR005467">
    <property type="entry name" value="His_kinase_dom"/>
</dbReference>
<evidence type="ECO:0000256" key="2">
    <source>
        <dbReference type="ARBA" id="ARBA00004651"/>
    </source>
</evidence>
<keyword evidence="9" id="KW-0067">ATP-binding</keyword>
<gene>
    <name evidence="15" type="ORF">PAT3040_02608</name>
</gene>
<comment type="caution">
    <text evidence="15">The sequence shown here is derived from an EMBL/GenBank/DDBJ whole genome shotgun (WGS) entry which is preliminary data.</text>
</comment>
<accession>A0A2R5EXF1</accession>
<sequence length="601" mass="68782">MFRQILSYTKKYPLSYRMIITNICLAVLPILLLGTMGYLSYVHMMKQNALDSIGQIVNQTNDRLDEYFGRMDQLSRSIFYNRNVQQIMIANRSWQESDTLLRNLNSYMSLESTIKSLAMVNADTFRTVSEGGIITAAMMTHIRNKQLEGAVTTRIQYSPLFEMQDGRPGMLAFRQIKSIQQTRYLDQLYIGVMLLDIEWIRHALQTANMDNKASLFIVNGHGEIVGASSGKTGVAELTPLLREQPTKEVRPVRLDDVDYLYQIIPFDGLDWTFVALINKDKLLEKATFIQYTLVGVVVILIAVVVLVVVSFNIRLTHPITKMADAFDRAASGNFDAVLRFGYRNEITVIQDHYNNMLDQIKRLTDHLLLSQKQLHDTEMEKQLFRLSGLQSQINSHFLYNVLHSIRGMSMSGAKKEVASAIDHLVSYFRYITRTEDYVLLFKELEHLDTYIAIQRIRFGKRLQFRTEMEPGLKGHAIVKLILQPLVENALFHGLEGKSGRWLIRVQAGKTEGGDLRIMVMDNGMGMSEEKLRRVREHLAGLIDEPPEREHLGQGIGLENIHSRVRIYYGEPYGLSIKSWEGRGTVVTITIPHRNGEDHNHA</sequence>
<evidence type="ECO:0000313" key="16">
    <source>
        <dbReference type="Proteomes" id="UP000245202"/>
    </source>
</evidence>
<dbReference type="EMBL" id="BDQX01000130">
    <property type="protein sequence ID" value="GBG08041.1"/>
    <property type="molecule type" value="Genomic_DNA"/>
</dbReference>
<dbReference type="InterPro" id="IPR004358">
    <property type="entry name" value="Sig_transdc_His_kin-like_C"/>
</dbReference>
<feature type="transmembrane region" description="Helical" evidence="12">
    <location>
        <begin position="20"/>
        <end position="41"/>
    </location>
</feature>
<dbReference type="PROSITE" id="PS50109">
    <property type="entry name" value="HIS_KIN"/>
    <property type="match status" value="1"/>
</dbReference>
<dbReference type="InterPro" id="IPR003594">
    <property type="entry name" value="HATPase_dom"/>
</dbReference>
<evidence type="ECO:0000256" key="1">
    <source>
        <dbReference type="ARBA" id="ARBA00000085"/>
    </source>
</evidence>
<name>A0A2R5EXF1_9BACL</name>
<dbReference type="InterPro" id="IPR050640">
    <property type="entry name" value="Bact_2-comp_sensor_kinase"/>
</dbReference>
<dbReference type="InterPro" id="IPR010559">
    <property type="entry name" value="Sig_transdc_His_kin_internal"/>
</dbReference>
<evidence type="ECO:0000313" key="15">
    <source>
        <dbReference type="EMBL" id="GBG08041.1"/>
    </source>
</evidence>
<evidence type="ECO:0000256" key="10">
    <source>
        <dbReference type="ARBA" id="ARBA00023012"/>
    </source>
</evidence>
<dbReference type="Gene3D" id="3.30.565.10">
    <property type="entry name" value="Histidine kinase-like ATPase, C-terminal domain"/>
    <property type="match status" value="1"/>
</dbReference>
<dbReference type="PRINTS" id="PR00344">
    <property type="entry name" value="BCTRLSENSOR"/>
</dbReference>
<dbReference type="Pfam" id="PF00672">
    <property type="entry name" value="HAMP"/>
    <property type="match status" value="1"/>
</dbReference>
<keyword evidence="12" id="KW-0812">Transmembrane</keyword>
<dbReference type="EC" id="2.7.13.3" evidence="3"/>
<dbReference type="RefSeq" id="WP_108993002.1">
    <property type="nucleotide sequence ID" value="NZ_BDQX01000130.1"/>
</dbReference>
<keyword evidence="10" id="KW-0902">Two-component regulatory system</keyword>
<keyword evidence="5" id="KW-0597">Phosphoprotein</keyword>
<keyword evidence="4" id="KW-1003">Cell membrane</keyword>
<reference evidence="15 16" key="1">
    <citation type="submission" date="2017-08" db="EMBL/GenBank/DDBJ databases">
        <title>Substantial Increase in Enzyme Production by Combined Drug-Resistance Mutations in Paenibacillus agaridevorans.</title>
        <authorList>
            <person name="Tanaka Y."/>
            <person name="Funane K."/>
            <person name="Hosaka T."/>
            <person name="Shiwa Y."/>
            <person name="Fujita N."/>
            <person name="Miyazaki T."/>
            <person name="Yoshikawa H."/>
            <person name="Murakami K."/>
            <person name="Kasahara K."/>
            <person name="Inaoka T."/>
            <person name="Hiraga Y."/>
            <person name="Ochi K."/>
        </authorList>
    </citation>
    <scope>NUCLEOTIDE SEQUENCE [LARGE SCALE GENOMIC DNA]</scope>
    <source>
        <strain evidence="15 16">T-3040</strain>
    </source>
</reference>
<evidence type="ECO:0000256" key="6">
    <source>
        <dbReference type="ARBA" id="ARBA00022679"/>
    </source>
</evidence>
<evidence type="ECO:0000259" key="14">
    <source>
        <dbReference type="PROSITE" id="PS50885"/>
    </source>
</evidence>
<evidence type="ECO:0000256" key="7">
    <source>
        <dbReference type="ARBA" id="ARBA00022741"/>
    </source>
</evidence>
<evidence type="ECO:0000256" key="9">
    <source>
        <dbReference type="ARBA" id="ARBA00022840"/>
    </source>
</evidence>
<evidence type="ECO:0000256" key="5">
    <source>
        <dbReference type="ARBA" id="ARBA00022553"/>
    </source>
</evidence>
<proteinExistence type="predicted"/>
<evidence type="ECO:0000256" key="3">
    <source>
        <dbReference type="ARBA" id="ARBA00012438"/>
    </source>
</evidence>
<dbReference type="AlphaFoldDB" id="A0A2R5EXF1"/>
<organism evidence="15 16">
    <name type="scientific">Paenibacillus agaridevorans</name>
    <dbReference type="NCBI Taxonomy" id="171404"/>
    <lineage>
        <taxon>Bacteria</taxon>
        <taxon>Bacillati</taxon>
        <taxon>Bacillota</taxon>
        <taxon>Bacilli</taxon>
        <taxon>Bacillales</taxon>
        <taxon>Paenibacillaceae</taxon>
        <taxon>Paenibacillus</taxon>
    </lineage>
</organism>
<evidence type="ECO:0000256" key="12">
    <source>
        <dbReference type="SAM" id="Phobius"/>
    </source>
</evidence>
<dbReference type="SUPFAM" id="SSF158472">
    <property type="entry name" value="HAMP domain-like"/>
    <property type="match status" value="1"/>
</dbReference>
<dbReference type="GO" id="GO:0005524">
    <property type="term" value="F:ATP binding"/>
    <property type="evidence" value="ECO:0007669"/>
    <property type="project" value="UniProtKB-KW"/>
</dbReference>
<dbReference type="Gene3D" id="6.10.340.10">
    <property type="match status" value="1"/>
</dbReference>
<keyword evidence="8 15" id="KW-0418">Kinase</keyword>
<feature type="domain" description="HAMP" evidence="14">
    <location>
        <begin position="313"/>
        <end position="365"/>
    </location>
</feature>
<comment type="subcellular location">
    <subcellularLocation>
        <location evidence="2">Cell membrane</location>
        <topology evidence="2">Multi-pass membrane protein</topology>
    </subcellularLocation>
</comment>
<comment type="catalytic activity">
    <reaction evidence="1">
        <text>ATP + protein L-histidine = ADP + protein N-phospho-L-histidine.</text>
        <dbReference type="EC" id="2.7.13.3"/>
    </reaction>
</comment>
<keyword evidence="12" id="KW-1133">Transmembrane helix</keyword>
<dbReference type="PROSITE" id="PS50885">
    <property type="entry name" value="HAMP"/>
    <property type="match status" value="1"/>
</dbReference>
<dbReference type="Gene3D" id="3.30.450.20">
    <property type="entry name" value="PAS domain"/>
    <property type="match status" value="1"/>
</dbReference>
<dbReference type="InterPro" id="IPR003660">
    <property type="entry name" value="HAMP_dom"/>
</dbReference>
<evidence type="ECO:0000256" key="8">
    <source>
        <dbReference type="ARBA" id="ARBA00022777"/>
    </source>
</evidence>
<dbReference type="GO" id="GO:0005886">
    <property type="term" value="C:plasma membrane"/>
    <property type="evidence" value="ECO:0007669"/>
    <property type="project" value="UniProtKB-SubCell"/>
</dbReference>
<feature type="domain" description="Histidine kinase" evidence="13">
    <location>
        <begin position="481"/>
        <end position="594"/>
    </location>
</feature>
<keyword evidence="6" id="KW-0808">Transferase</keyword>
<keyword evidence="7" id="KW-0547">Nucleotide-binding</keyword>